<sequence>MYERVIDLATGKEEMIDFHPVNTYNTAPHVVDNLFNHMFDYVDHTRNSYPVNHEYLLKPLHYHNDIRRLNLRGLTPQSLIRSRDVSYRLEPKSSPCDLFISIKRHGDFTRHMMRAYADFESMNKEKQQIDSFHEVQRAHERLTQHGYSYAMSDDQITDFGKKKAHQFKLAVNEVAHLGEQAQFDKACDCLDSLGLGFSESVIEKATDSGELYALTNRAIDETWLTRQLRRKCAYEVERVARDLSLVQRHKQVYCSDFSVYRLRDRKSSNDTALQKTVAYDEADPDTWFTLHELSSKSISNPTIRRAEMFTRLKGFESIAKDNKHSAVFYTVTAPSRFHCASKGMVNPKWLEAGRPDVHDTHKYLMGVWSNMRKFLDKNDIKVYGMRIVEPHQDGTPHHHFLLFMKKSDRKVVTNEFKRLALVDSPNEKGAKTSRFKSELIDWKKGSAVGYVAKYVSKNVDGAHIEKDRNSNLSGIDAAERVVTWARVNQIRQFQFIGGPSVTVWRELRRLRTEFKEDDAMFTDLNEQEHFLLEKVRRSADEGDWQAFCLAMGGVFVKRKDQTMKAAYSVPNTIEKLIDSHGEFMATRFGDAAQARLNGLMFRDVFIMTRFKTWKTANKEQFIKAQQQVMDGVVDWFDALEREKEYERMADEAYQQYERHVAMMEEIEALLLTEPFEIDGSCWVGAAPPDTRH</sequence>
<evidence type="ECO:0000256" key="6">
    <source>
        <dbReference type="ARBA" id="ARBA00022801"/>
    </source>
</evidence>
<organism evidence="8 9">
    <name type="scientific">Vibrio cidicii</name>
    <dbReference type="NCBI Taxonomy" id="1763883"/>
    <lineage>
        <taxon>Bacteria</taxon>
        <taxon>Pseudomonadati</taxon>
        <taxon>Pseudomonadota</taxon>
        <taxon>Gammaproteobacteria</taxon>
        <taxon>Vibrionales</taxon>
        <taxon>Vibrionaceae</taxon>
        <taxon>Vibrio</taxon>
    </lineage>
</organism>
<comment type="caution">
    <text evidence="8">The sequence shown here is derived from an EMBL/GenBank/DDBJ whole genome shotgun (WGS) entry which is preliminary data.</text>
</comment>
<evidence type="ECO:0000256" key="5">
    <source>
        <dbReference type="ARBA" id="ARBA00022759"/>
    </source>
</evidence>
<evidence type="ECO:0000259" key="7">
    <source>
        <dbReference type="Pfam" id="PF05840"/>
    </source>
</evidence>
<dbReference type="GO" id="GO:0016787">
    <property type="term" value="F:hydrolase activity"/>
    <property type="evidence" value="ECO:0007669"/>
    <property type="project" value="UniProtKB-KW"/>
</dbReference>
<dbReference type="AlphaFoldDB" id="A0A151KT96"/>
<accession>A0A151KT96</accession>
<dbReference type="GO" id="GO:0004519">
    <property type="term" value="F:endonuclease activity"/>
    <property type="evidence" value="ECO:0007669"/>
    <property type="project" value="UniProtKB-KW"/>
</dbReference>
<dbReference type="Pfam" id="PF05840">
    <property type="entry name" value="Phage_GPA"/>
    <property type="match status" value="1"/>
</dbReference>
<comment type="function">
    <text evidence="1">Possible endonuclease which induces a single-strand cut and initiates DNA replication.</text>
</comment>
<keyword evidence="6" id="KW-0378">Hydrolase</keyword>
<dbReference type="InterPro" id="IPR008766">
    <property type="entry name" value="Replication_gene_A-like"/>
</dbReference>
<evidence type="ECO:0000256" key="1">
    <source>
        <dbReference type="ARBA" id="ARBA00003293"/>
    </source>
</evidence>
<evidence type="ECO:0000256" key="4">
    <source>
        <dbReference type="ARBA" id="ARBA00022722"/>
    </source>
</evidence>
<evidence type="ECO:0000313" key="8">
    <source>
        <dbReference type="EMBL" id="KYN81831.1"/>
    </source>
</evidence>
<comment type="similarity">
    <text evidence="2">Belongs to the phage GPA family.</text>
</comment>
<reference evidence="9" key="1">
    <citation type="submission" date="2015-12" db="EMBL/GenBank/DDBJ databases">
        <authorList>
            <person name="Shamseldin A."/>
            <person name="Moawad H."/>
            <person name="Abd El-Rahim W.M."/>
            <person name="Sadowsky M.J."/>
        </authorList>
    </citation>
    <scope>NUCLEOTIDE SEQUENCE [LARGE SCALE GENOMIC DNA]</scope>
    <source>
        <strain evidence="9">2538-88</strain>
    </source>
</reference>
<feature type="domain" description="Replication gene A protein-like" evidence="7">
    <location>
        <begin position="155"/>
        <end position="461"/>
    </location>
</feature>
<dbReference type="Proteomes" id="UP000075346">
    <property type="component" value="Unassembled WGS sequence"/>
</dbReference>
<name>A0A151KT96_9VIBR</name>
<dbReference type="RefSeq" id="WP_061898048.1">
    <property type="nucleotide sequence ID" value="NZ_LOBR01000110.1"/>
</dbReference>
<keyword evidence="5" id="KW-0255">Endonuclease</keyword>
<dbReference type="GO" id="GO:0006260">
    <property type="term" value="P:DNA replication"/>
    <property type="evidence" value="ECO:0007669"/>
    <property type="project" value="UniProtKB-KW"/>
</dbReference>
<dbReference type="EMBL" id="LOBR01000110">
    <property type="protein sequence ID" value="KYN81831.1"/>
    <property type="molecule type" value="Genomic_DNA"/>
</dbReference>
<evidence type="ECO:0000313" key="9">
    <source>
        <dbReference type="Proteomes" id="UP000075346"/>
    </source>
</evidence>
<evidence type="ECO:0000256" key="2">
    <source>
        <dbReference type="ARBA" id="ARBA00009260"/>
    </source>
</evidence>
<keyword evidence="3" id="KW-0235">DNA replication</keyword>
<keyword evidence="4" id="KW-0540">Nuclease</keyword>
<protein>
    <submittedName>
        <fullName evidence="8">Replication protein</fullName>
    </submittedName>
</protein>
<proteinExistence type="inferred from homology"/>
<gene>
    <name evidence="8" type="ORF">ATY37_06550</name>
</gene>
<evidence type="ECO:0000256" key="3">
    <source>
        <dbReference type="ARBA" id="ARBA00022705"/>
    </source>
</evidence>